<dbReference type="STRING" id="249408.BOO71_0001039"/>
<name>A0A1U7P4C5_9DEIO</name>
<evidence type="ECO:0000313" key="3">
    <source>
        <dbReference type="Proteomes" id="UP000186607"/>
    </source>
</evidence>
<comment type="caution">
    <text evidence="2">The sequence shown here is derived from an EMBL/GenBank/DDBJ whole genome shotgun (WGS) entry which is preliminary data.</text>
</comment>
<feature type="compositionally biased region" description="Polar residues" evidence="1">
    <location>
        <begin position="58"/>
        <end position="67"/>
    </location>
</feature>
<proteinExistence type="predicted"/>
<gene>
    <name evidence="2" type="ORF">BOO71_0001039</name>
</gene>
<feature type="region of interest" description="Disordered" evidence="1">
    <location>
        <begin position="46"/>
        <end position="67"/>
    </location>
</feature>
<reference evidence="2 3" key="1">
    <citation type="submission" date="2017-01" db="EMBL/GenBank/DDBJ databases">
        <title>Genome Analysis of Deinococcus marmoris KOPRI26562.</title>
        <authorList>
            <person name="Kim J.H."/>
            <person name="Oh H.-M."/>
        </authorList>
    </citation>
    <scope>NUCLEOTIDE SEQUENCE [LARGE SCALE GENOMIC DNA]</scope>
    <source>
        <strain evidence="2 3">KOPRI26562</strain>
    </source>
</reference>
<sequence length="67" mass="7080">MILSGGGLGPAGGREKLGHACSLLLLRILSNSKLLSELASGQRRAVATRCGRRKDSGDSSWPFQVRS</sequence>
<dbReference type="EMBL" id="MSTI01000014">
    <property type="protein sequence ID" value="OLV20027.1"/>
    <property type="molecule type" value="Genomic_DNA"/>
</dbReference>
<keyword evidence="3" id="KW-1185">Reference proteome</keyword>
<accession>A0A1U7P4C5</accession>
<evidence type="ECO:0000313" key="2">
    <source>
        <dbReference type="EMBL" id="OLV20027.1"/>
    </source>
</evidence>
<protein>
    <submittedName>
        <fullName evidence="2">Uncharacterized protein</fullName>
    </submittedName>
</protein>
<evidence type="ECO:0000256" key="1">
    <source>
        <dbReference type="SAM" id="MobiDB-lite"/>
    </source>
</evidence>
<dbReference type="Proteomes" id="UP000186607">
    <property type="component" value="Unassembled WGS sequence"/>
</dbReference>
<organism evidence="2 3">
    <name type="scientific">Deinococcus marmoris</name>
    <dbReference type="NCBI Taxonomy" id="249408"/>
    <lineage>
        <taxon>Bacteria</taxon>
        <taxon>Thermotogati</taxon>
        <taxon>Deinococcota</taxon>
        <taxon>Deinococci</taxon>
        <taxon>Deinococcales</taxon>
        <taxon>Deinococcaceae</taxon>
        <taxon>Deinococcus</taxon>
    </lineage>
</organism>
<dbReference type="AlphaFoldDB" id="A0A1U7P4C5"/>